<protein>
    <submittedName>
        <fullName evidence="1">Uncharacterized protein</fullName>
    </submittedName>
</protein>
<gene>
    <name evidence="1" type="ORF">NM208_g788</name>
</gene>
<organism evidence="1 2">
    <name type="scientific">Fusarium decemcellulare</name>
    <dbReference type="NCBI Taxonomy" id="57161"/>
    <lineage>
        <taxon>Eukaryota</taxon>
        <taxon>Fungi</taxon>
        <taxon>Dikarya</taxon>
        <taxon>Ascomycota</taxon>
        <taxon>Pezizomycotina</taxon>
        <taxon>Sordariomycetes</taxon>
        <taxon>Hypocreomycetidae</taxon>
        <taxon>Hypocreales</taxon>
        <taxon>Nectriaceae</taxon>
        <taxon>Fusarium</taxon>
        <taxon>Fusarium decemcellulare species complex</taxon>
    </lineage>
</organism>
<evidence type="ECO:0000313" key="2">
    <source>
        <dbReference type="Proteomes" id="UP001148629"/>
    </source>
</evidence>
<dbReference type="EMBL" id="JANRMS010000036">
    <property type="protein sequence ID" value="KAJ3548873.1"/>
    <property type="molecule type" value="Genomic_DNA"/>
</dbReference>
<name>A0ACC1SYL2_9HYPO</name>
<accession>A0ACC1SYL2</accession>
<proteinExistence type="predicted"/>
<keyword evidence="2" id="KW-1185">Reference proteome</keyword>
<reference evidence="1" key="1">
    <citation type="submission" date="2022-08" db="EMBL/GenBank/DDBJ databases">
        <title>Genome Sequence of Fusarium decemcellulare.</title>
        <authorList>
            <person name="Buettner E."/>
        </authorList>
    </citation>
    <scope>NUCLEOTIDE SEQUENCE</scope>
    <source>
        <strain evidence="1">Babe19</strain>
    </source>
</reference>
<dbReference type="Proteomes" id="UP001148629">
    <property type="component" value="Unassembled WGS sequence"/>
</dbReference>
<comment type="caution">
    <text evidence="1">The sequence shown here is derived from an EMBL/GenBank/DDBJ whole genome shotgun (WGS) entry which is preliminary data.</text>
</comment>
<evidence type="ECO:0000313" key="1">
    <source>
        <dbReference type="EMBL" id="KAJ3548873.1"/>
    </source>
</evidence>
<sequence length="511" mass="55900">MSVDEKAMAKVVSDHVDKNPSTSTNSQAANSSWASQFRNLLKYKPLGCSTTPILIGYDLTLVGSIIANQQFVHAFGTFDDALGSWTLPADHQLVWTIVQFVSAAVCAFLSGYLNDFCGRRFCFFLTVLLTVAGTLAELFSSNWKIWIVAKLLMGAAMGSMQGNTQTYVSEVTPVEIRGFTLSLFQFWIILGSLLASCVLKGTTAIDGPWSWKAAVATQFGPAALCLILFIPFVPESPYYLVEKGRLDAAVVAVQKIRGREEGFDPVEEVRAMKATLDHERQERAEAKQPSYLECFQGTDLRRTLIACLPIVMQLFMGYPLCGNYLAYFLSLSGVDDAFLITVISVLCSLVSASFAFFLIEKVGRRPQLLAGVYGMLVCLFIVGLLGFFGRGEAWNSRALAAFCIIWAIFYYMSVGAVGWTIVGEISSSRLRAKTTSLAAISSSIFNMGWSIAIPYLVNAEEANLGPKAGLIFFGFSVFFAVAAFLSIPETKGKTFDELDGLFAARVPARKF</sequence>